<dbReference type="InterPro" id="IPR040211">
    <property type="entry name" value="SERF1/2-like"/>
</dbReference>
<name>A0A077R6M3_9BASI</name>
<sequence length="73" mass="8264">MTRGNQRDLARAKNQKKQAEMNKGKRNESNTSIAKRKEADAEALRAKQALRKLLQKAAGENDDISHRFNESTP</sequence>
<feature type="domain" description="Small EDRK-rich factor-like N-terminal" evidence="3">
    <location>
        <begin position="1"/>
        <end position="38"/>
    </location>
</feature>
<evidence type="ECO:0000256" key="2">
    <source>
        <dbReference type="SAM" id="MobiDB-lite"/>
    </source>
</evidence>
<feature type="compositionally biased region" description="Basic and acidic residues" evidence="2">
    <location>
        <begin position="1"/>
        <end position="28"/>
    </location>
</feature>
<dbReference type="InterPro" id="IPR007513">
    <property type="entry name" value="SERF-like_N"/>
</dbReference>
<feature type="region of interest" description="Disordered" evidence="2">
    <location>
        <begin position="1"/>
        <end position="40"/>
    </location>
</feature>
<protein>
    <recommendedName>
        <fullName evidence="3">Small EDRK-rich factor-like N-terminal domain-containing protein</fullName>
    </recommendedName>
</protein>
<reference evidence="4" key="1">
    <citation type="journal article" date="2014" name="Genome Biol. Evol.">
        <title>Gene Loss Rather Than Gene Gain Is Associated with a Host Jump from Monocots to Dicots in the Smut Fungus Melanopsichium pennsylvanicum.</title>
        <authorList>
            <person name="Sharma R."/>
            <person name="Mishra B."/>
            <person name="Runge F."/>
            <person name="Thines M."/>
        </authorList>
    </citation>
    <scope>NUCLEOTIDE SEQUENCE</scope>
    <source>
        <strain evidence="4">4</strain>
    </source>
</reference>
<dbReference type="EMBL" id="HG529549">
    <property type="protein sequence ID" value="CDI52759.1"/>
    <property type="molecule type" value="Genomic_DNA"/>
</dbReference>
<comment type="similarity">
    <text evidence="1">Belongs to the SERF family.</text>
</comment>
<evidence type="ECO:0000256" key="1">
    <source>
        <dbReference type="ARBA" id="ARBA00007309"/>
    </source>
</evidence>
<dbReference type="Pfam" id="PF04419">
    <property type="entry name" value="SERF-like_N"/>
    <property type="match status" value="1"/>
</dbReference>
<dbReference type="PANTHER" id="PTHR13596">
    <property type="entry name" value="SMALL EDRK-RICH FACTOR 1"/>
    <property type="match status" value="1"/>
</dbReference>
<dbReference type="AlphaFoldDB" id="A0A077R6M3"/>
<proteinExistence type="inferred from homology"/>
<evidence type="ECO:0000259" key="3">
    <source>
        <dbReference type="Pfam" id="PF04419"/>
    </source>
</evidence>
<accession>A0A077R6M3</accession>
<evidence type="ECO:0000313" key="4">
    <source>
        <dbReference type="EMBL" id="CDI52759.1"/>
    </source>
</evidence>
<dbReference type="PANTHER" id="PTHR13596:SF0">
    <property type="entry name" value="SI:CH211-39K3.2-RELATED"/>
    <property type="match status" value="1"/>
</dbReference>
<organism evidence="4">
    <name type="scientific">Melanopsichium pennsylvanicum 4</name>
    <dbReference type="NCBI Taxonomy" id="1398559"/>
    <lineage>
        <taxon>Eukaryota</taxon>
        <taxon>Fungi</taxon>
        <taxon>Dikarya</taxon>
        <taxon>Basidiomycota</taxon>
        <taxon>Ustilaginomycotina</taxon>
        <taxon>Ustilaginomycetes</taxon>
        <taxon>Ustilaginales</taxon>
        <taxon>Ustilaginaceae</taxon>
        <taxon>Melanopsichium</taxon>
    </lineage>
</organism>